<evidence type="ECO:0000313" key="1">
    <source>
        <dbReference type="EnsemblPlants" id="OGLUM11G10450.1"/>
    </source>
</evidence>
<evidence type="ECO:0000313" key="2">
    <source>
        <dbReference type="Proteomes" id="UP000026961"/>
    </source>
</evidence>
<dbReference type="Proteomes" id="UP000026961">
    <property type="component" value="Chromosome 11"/>
</dbReference>
<protein>
    <submittedName>
        <fullName evidence="1">Uncharacterized protein</fullName>
    </submittedName>
</protein>
<name>A0A0E0BI69_9ORYZ</name>
<dbReference type="Gramene" id="OGLUM11G10450.1">
    <property type="protein sequence ID" value="OGLUM11G10450.1"/>
    <property type="gene ID" value="OGLUM11G10450"/>
</dbReference>
<organism evidence="1">
    <name type="scientific">Oryza glumipatula</name>
    <dbReference type="NCBI Taxonomy" id="40148"/>
    <lineage>
        <taxon>Eukaryota</taxon>
        <taxon>Viridiplantae</taxon>
        <taxon>Streptophyta</taxon>
        <taxon>Embryophyta</taxon>
        <taxon>Tracheophyta</taxon>
        <taxon>Spermatophyta</taxon>
        <taxon>Magnoliopsida</taxon>
        <taxon>Liliopsida</taxon>
        <taxon>Poales</taxon>
        <taxon>Poaceae</taxon>
        <taxon>BOP clade</taxon>
        <taxon>Oryzoideae</taxon>
        <taxon>Oryzeae</taxon>
        <taxon>Oryzinae</taxon>
        <taxon>Oryza</taxon>
    </lineage>
</organism>
<dbReference type="AlphaFoldDB" id="A0A0E0BI69"/>
<sequence length="97" mass="11410">METKEEKVPVVTDDSHSLTFRCIICMEYRPKHSHFRCKGCLHYFWFNYIVDHISYHVIRGDIPVHCSVPGSNIGDLPMRCGTSISWMTCEMLRKLQF</sequence>
<proteinExistence type="predicted"/>
<dbReference type="Gene3D" id="3.30.40.10">
    <property type="entry name" value="Zinc/RING finger domain, C3HC4 (zinc finger)"/>
    <property type="match status" value="1"/>
</dbReference>
<dbReference type="HOGENOM" id="CLU_156865_0_0_1"/>
<dbReference type="EnsemblPlants" id="OGLUM11G10450.1">
    <property type="protein sequence ID" value="OGLUM11G10450.1"/>
    <property type="gene ID" value="OGLUM11G10450"/>
</dbReference>
<accession>A0A0E0BI69</accession>
<reference evidence="1" key="1">
    <citation type="submission" date="2015-04" db="UniProtKB">
        <authorList>
            <consortium name="EnsemblPlants"/>
        </authorList>
    </citation>
    <scope>IDENTIFICATION</scope>
</reference>
<reference evidence="1" key="2">
    <citation type="submission" date="2018-05" db="EMBL/GenBank/DDBJ databases">
        <title>OgluRS3 (Oryza glumaepatula Reference Sequence Version 3).</title>
        <authorList>
            <person name="Zhang J."/>
            <person name="Kudrna D."/>
            <person name="Lee S."/>
            <person name="Talag J."/>
            <person name="Welchert J."/>
            <person name="Wing R.A."/>
        </authorList>
    </citation>
    <scope>NUCLEOTIDE SEQUENCE [LARGE SCALE GENOMIC DNA]</scope>
</reference>
<dbReference type="STRING" id="40148.A0A0E0BI69"/>
<dbReference type="InterPro" id="IPR013083">
    <property type="entry name" value="Znf_RING/FYVE/PHD"/>
</dbReference>
<keyword evidence="2" id="KW-1185">Reference proteome</keyword>